<dbReference type="InterPro" id="IPR009953">
    <property type="entry name" value="DRA_trans"/>
</dbReference>
<proteinExistence type="predicted"/>
<protein>
    <submittedName>
        <fullName evidence="1">NAD(+)--dinitrogen-reductase ADP-D-ribosyltransferase</fullName>
    </submittedName>
</protein>
<dbReference type="Pfam" id="PF07357">
    <property type="entry name" value="DRAT"/>
    <property type="match status" value="1"/>
</dbReference>
<reference evidence="2" key="1">
    <citation type="journal article" date="2019" name="Int. J. Syst. Evol. Microbiol.">
        <title>The Global Catalogue of Microorganisms (GCM) 10K type strain sequencing project: providing services to taxonomists for standard genome sequencing and annotation.</title>
        <authorList>
            <consortium name="The Broad Institute Genomics Platform"/>
            <consortium name="The Broad Institute Genome Sequencing Center for Infectious Disease"/>
            <person name="Wu L."/>
            <person name="Ma J."/>
        </authorList>
    </citation>
    <scope>NUCLEOTIDE SEQUENCE [LARGE SCALE GENOMIC DNA]</scope>
    <source>
        <strain evidence="2">JCM 32226</strain>
    </source>
</reference>
<dbReference type="EMBL" id="BAABFC010000010">
    <property type="protein sequence ID" value="GAA4497770.1"/>
    <property type="molecule type" value="Genomic_DNA"/>
</dbReference>
<accession>A0ABP8Q5R5</accession>
<keyword evidence="2" id="KW-1185">Reference proteome</keyword>
<dbReference type="Proteomes" id="UP001501321">
    <property type="component" value="Unassembled WGS sequence"/>
</dbReference>
<organism evidence="1 2">
    <name type="scientific">Pseudaeromonas paramecii</name>
    <dbReference type="NCBI Taxonomy" id="2138166"/>
    <lineage>
        <taxon>Bacteria</taxon>
        <taxon>Pseudomonadati</taxon>
        <taxon>Pseudomonadota</taxon>
        <taxon>Gammaproteobacteria</taxon>
        <taxon>Aeromonadales</taxon>
        <taxon>Aeromonadaceae</taxon>
        <taxon>Pseudaeromonas</taxon>
    </lineage>
</organism>
<evidence type="ECO:0000313" key="1">
    <source>
        <dbReference type="EMBL" id="GAA4497770.1"/>
    </source>
</evidence>
<sequence length="272" mass="31228">MLISLPEPYSLPDDWLALPFNHCNLPARYLACLAFQLEPVALQLDGVHLLYADLFDRLDACPDRRTRRRCFIDFMAVRFHLPAADLPEVPAMGPVPRPRLHYGQLLLGWLFDSDNQQGAIWRQWVESRFGLCTRFYKEPITGPDDPAYGRFLHTAGWAGYNSNALYDQLDLLYSFCQYQLVRDFPLRRRLTLYRGGTERPTHSFEGQPVMLLNNLCSCTDNPEEAFRFGPRVFALEVPLPKIVCYQQLLPSVLQGEGEYMVLGGCYPVTPYA</sequence>
<dbReference type="RefSeq" id="WP_345011590.1">
    <property type="nucleotide sequence ID" value="NZ_BAABFC010000010.1"/>
</dbReference>
<gene>
    <name evidence="1" type="ORF">GCM10023095_14830</name>
</gene>
<evidence type="ECO:0000313" key="2">
    <source>
        <dbReference type="Proteomes" id="UP001501321"/>
    </source>
</evidence>
<name>A0ABP8Q5R5_9GAMM</name>
<comment type="caution">
    <text evidence="1">The sequence shown here is derived from an EMBL/GenBank/DDBJ whole genome shotgun (WGS) entry which is preliminary data.</text>
</comment>